<evidence type="ECO:0000256" key="1">
    <source>
        <dbReference type="ARBA" id="ARBA00022741"/>
    </source>
</evidence>
<keyword evidence="3" id="KW-0378">Hydrolase</keyword>
<dbReference type="RefSeq" id="XP_026685569.1">
    <property type="nucleotide sequence ID" value="XM_026829768.1"/>
</dbReference>
<sequence length="204" mass="23400">MTAGLDRRIVMKVGARIMLRRNIDLTLGLVNGAIGTVRKVIFDIDNCSLIRRLQVQFKHGLVYDLERVNTKFEVLPRVFIHREQFAICLAYAITIHKSQGLSLDNALIDIGSSTFTCGQAYVAFSRLKTLSGVHLINFDPSKIKALHPAIVEYNRLRSLYCPHLMALKYTSSRRKKIKDREWTIHPTITLQKGMRSHQKHKCKK</sequence>
<organism evidence="10 11">
    <name type="scientific">Diaphorina citri</name>
    <name type="common">Asian citrus psyllid</name>
    <dbReference type="NCBI Taxonomy" id="121845"/>
    <lineage>
        <taxon>Eukaryota</taxon>
        <taxon>Metazoa</taxon>
        <taxon>Ecdysozoa</taxon>
        <taxon>Arthropoda</taxon>
        <taxon>Hexapoda</taxon>
        <taxon>Insecta</taxon>
        <taxon>Pterygota</taxon>
        <taxon>Neoptera</taxon>
        <taxon>Paraneoptera</taxon>
        <taxon>Hemiptera</taxon>
        <taxon>Sternorrhyncha</taxon>
        <taxon>Psylloidea</taxon>
        <taxon>Psyllidae</taxon>
        <taxon>Diaphorininae</taxon>
        <taxon>Diaphorina</taxon>
    </lineage>
</organism>
<evidence type="ECO:0000256" key="2">
    <source>
        <dbReference type="ARBA" id="ARBA00022763"/>
    </source>
</evidence>
<keyword evidence="5" id="KW-0067">ATP-binding</keyword>
<evidence type="ECO:0000259" key="9">
    <source>
        <dbReference type="Pfam" id="PF21530"/>
    </source>
</evidence>
<accession>A0A3Q0JAU7</accession>
<keyword evidence="10" id="KW-1185">Reference proteome</keyword>
<feature type="domain" description="DNA helicase Pif1-like 2B" evidence="9">
    <location>
        <begin position="8"/>
        <end position="37"/>
    </location>
</feature>
<dbReference type="CDD" id="cd18809">
    <property type="entry name" value="SF1_C_RecD"/>
    <property type="match status" value="1"/>
</dbReference>
<dbReference type="SUPFAM" id="SSF52540">
    <property type="entry name" value="P-loop containing nucleoside triphosphate hydrolases"/>
    <property type="match status" value="1"/>
</dbReference>
<dbReference type="Gene3D" id="3.40.50.300">
    <property type="entry name" value="P-loop containing nucleotide triphosphate hydrolases"/>
    <property type="match status" value="1"/>
</dbReference>
<dbReference type="Gene3D" id="2.30.30.940">
    <property type="match status" value="1"/>
</dbReference>
<dbReference type="PANTHER" id="PTHR47642:SF5">
    <property type="entry name" value="ATP-DEPENDENT DNA HELICASE"/>
    <property type="match status" value="1"/>
</dbReference>
<dbReference type="KEGG" id="dci:113470962"/>
<keyword evidence="1" id="KW-0547">Nucleotide-binding</keyword>
<evidence type="ECO:0000313" key="10">
    <source>
        <dbReference type="Proteomes" id="UP000079169"/>
    </source>
</evidence>
<evidence type="ECO:0000256" key="4">
    <source>
        <dbReference type="ARBA" id="ARBA00022806"/>
    </source>
</evidence>
<reference evidence="11" key="1">
    <citation type="submission" date="2025-08" db="UniProtKB">
        <authorList>
            <consortium name="RefSeq"/>
        </authorList>
    </citation>
    <scope>IDENTIFICATION</scope>
</reference>
<dbReference type="InterPro" id="IPR051055">
    <property type="entry name" value="PIF1_helicase"/>
</dbReference>
<protein>
    <submittedName>
        <fullName evidence="11">ATP-dependent DNA helicase PIF1-like</fullName>
    </submittedName>
</protein>
<dbReference type="Pfam" id="PF21530">
    <property type="entry name" value="Pif1_2B_dom"/>
    <property type="match status" value="1"/>
</dbReference>
<evidence type="ECO:0000256" key="6">
    <source>
        <dbReference type="ARBA" id="ARBA00023125"/>
    </source>
</evidence>
<dbReference type="PaxDb" id="121845-A0A3Q0JAU7"/>
<evidence type="ECO:0000256" key="5">
    <source>
        <dbReference type="ARBA" id="ARBA00022840"/>
    </source>
</evidence>
<evidence type="ECO:0000256" key="3">
    <source>
        <dbReference type="ARBA" id="ARBA00022801"/>
    </source>
</evidence>
<gene>
    <name evidence="11" type="primary">LOC113470962</name>
</gene>
<dbReference type="STRING" id="121845.A0A3Q0JAU7"/>
<keyword evidence="6" id="KW-0238">DNA-binding</keyword>
<keyword evidence="2" id="KW-0227">DNA damage</keyword>
<dbReference type="InterPro" id="IPR049163">
    <property type="entry name" value="Pif1-like_2B_dom"/>
</dbReference>
<keyword evidence="4" id="KW-0347">Helicase</keyword>
<dbReference type="InterPro" id="IPR027417">
    <property type="entry name" value="P-loop_NTPase"/>
</dbReference>
<name>A0A3Q0JAU7_DIACI</name>
<keyword evidence="7" id="KW-0234">DNA repair</keyword>
<evidence type="ECO:0000313" key="11">
    <source>
        <dbReference type="RefSeq" id="XP_026685569.1"/>
    </source>
</evidence>
<dbReference type="GeneID" id="113470962"/>
<proteinExistence type="predicted"/>
<dbReference type="PANTHER" id="PTHR47642">
    <property type="entry name" value="ATP-DEPENDENT DNA HELICASE"/>
    <property type="match status" value="1"/>
</dbReference>
<keyword evidence="8" id="KW-0413">Isomerase</keyword>
<dbReference type="Proteomes" id="UP000079169">
    <property type="component" value="Unplaced"/>
</dbReference>
<evidence type="ECO:0000256" key="7">
    <source>
        <dbReference type="ARBA" id="ARBA00023204"/>
    </source>
</evidence>
<evidence type="ECO:0000256" key="8">
    <source>
        <dbReference type="ARBA" id="ARBA00023235"/>
    </source>
</evidence>
<dbReference type="AlphaFoldDB" id="A0A3Q0JAU7"/>